<accession>A0A846XGW9</accession>
<dbReference type="EMBL" id="JAAXOO010000005">
    <property type="protein sequence ID" value="NKY35232.1"/>
    <property type="molecule type" value="Genomic_DNA"/>
</dbReference>
<sequence length="276" mass="30149">MFNENAYDLHTSNARLVAAHGGTLSKRWHEIDNNYDAYRYRQASWAHDLAQAVIEGKPESELNQMHALAMAAAIGSQNGTYTGQVGGTAEAMINTHVRERVTAALVQEYNKTSADNFKAVGAHLGLNIQQFRALAEQVDPDTDPAKLVGIPMEQQQAWLQAAEVVADIEAGFNAFRAAAALEGRVLTKNDSLVGLVCPTTGTGADRRKLWDAWDSKGRTGRFGALIKAGIEVNPIGSVREYRSYDRPMSENKIVRGAMGGMQQFLVDSEDDSIVLR</sequence>
<dbReference type="AlphaFoldDB" id="A0A846XGW9"/>
<name>A0A846XGW9_9NOCA</name>
<dbReference type="Proteomes" id="UP000565715">
    <property type="component" value="Unassembled WGS sequence"/>
</dbReference>
<organism evidence="1 2">
    <name type="scientific">Nocardia speluncae</name>
    <dbReference type="NCBI Taxonomy" id="419477"/>
    <lineage>
        <taxon>Bacteria</taxon>
        <taxon>Bacillati</taxon>
        <taxon>Actinomycetota</taxon>
        <taxon>Actinomycetes</taxon>
        <taxon>Mycobacteriales</taxon>
        <taxon>Nocardiaceae</taxon>
        <taxon>Nocardia</taxon>
    </lineage>
</organism>
<keyword evidence="2" id="KW-1185">Reference proteome</keyword>
<proteinExistence type="predicted"/>
<reference evidence="1 2" key="1">
    <citation type="submission" date="2020-04" db="EMBL/GenBank/DDBJ databases">
        <title>MicrobeNet Type strains.</title>
        <authorList>
            <person name="Nicholson A.C."/>
        </authorList>
    </citation>
    <scope>NUCLEOTIDE SEQUENCE [LARGE SCALE GENOMIC DNA]</scope>
    <source>
        <strain evidence="1 2">DSM 45078</strain>
    </source>
</reference>
<dbReference type="RefSeq" id="WP_068042636.1">
    <property type="nucleotide sequence ID" value="NZ_JAAXOO010000005.1"/>
</dbReference>
<evidence type="ECO:0000313" key="1">
    <source>
        <dbReference type="EMBL" id="NKY35232.1"/>
    </source>
</evidence>
<gene>
    <name evidence="1" type="ORF">HGA13_19470</name>
</gene>
<evidence type="ECO:0000313" key="2">
    <source>
        <dbReference type="Proteomes" id="UP000565715"/>
    </source>
</evidence>
<protein>
    <submittedName>
        <fullName evidence="1">Uncharacterized protein</fullName>
    </submittedName>
</protein>
<comment type="caution">
    <text evidence="1">The sequence shown here is derived from an EMBL/GenBank/DDBJ whole genome shotgun (WGS) entry which is preliminary data.</text>
</comment>